<dbReference type="InterPro" id="IPR018979">
    <property type="entry name" value="FERM_N"/>
</dbReference>
<evidence type="ECO:0000256" key="1">
    <source>
        <dbReference type="ARBA" id="ARBA00004245"/>
    </source>
</evidence>
<reference evidence="5" key="1">
    <citation type="submission" date="2021-04" db="EMBL/GenBank/DDBJ databases">
        <authorList>
            <person name="Tunstrom K."/>
        </authorList>
    </citation>
    <scope>NUCLEOTIDE SEQUENCE</scope>
</reference>
<accession>A0A8S3XIW9</accession>
<dbReference type="InterPro" id="IPR019749">
    <property type="entry name" value="Band_41_domain"/>
</dbReference>
<evidence type="ECO:0000259" key="4">
    <source>
        <dbReference type="PROSITE" id="PS50057"/>
    </source>
</evidence>
<dbReference type="FunFam" id="2.30.29.30:FF:000028">
    <property type="entry name" value="Talin 2"/>
    <property type="match status" value="1"/>
</dbReference>
<dbReference type="Pfam" id="PF16511">
    <property type="entry name" value="FERM_f0"/>
    <property type="match status" value="1"/>
</dbReference>
<dbReference type="GO" id="GO:0009887">
    <property type="term" value="P:animal organ morphogenesis"/>
    <property type="evidence" value="ECO:0007669"/>
    <property type="project" value="UniProtKB-ARBA"/>
</dbReference>
<dbReference type="CDD" id="cd17090">
    <property type="entry name" value="FERM_F1_TLN"/>
    <property type="match status" value="1"/>
</dbReference>
<name>A0A8S3XIW9_PARAO</name>
<evidence type="ECO:0000313" key="5">
    <source>
        <dbReference type="EMBL" id="CAG5023082.1"/>
    </source>
</evidence>
<keyword evidence="3" id="KW-0206">Cytoskeleton</keyword>
<gene>
    <name evidence="5" type="ORF">PAPOLLO_LOCUS17861</name>
</gene>
<dbReference type="PANTHER" id="PTHR19981:SF1">
    <property type="entry name" value="RHEA, ISOFORM B"/>
    <property type="match status" value="1"/>
</dbReference>
<dbReference type="InterPro" id="IPR032425">
    <property type="entry name" value="FERM_f0"/>
</dbReference>
<dbReference type="Pfam" id="PF00373">
    <property type="entry name" value="FERM_M"/>
    <property type="match status" value="1"/>
</dbReference>
<dbReference type="AlphaFoldDB" id="A0A8S3XIW9"/>
<dbReference type="GO" id="GO:0005737">
    <property type="term" value="C:cytoplasm"/>
    <property type="evidence" value="ECO:0007669"/>
    <property type="project" value="TreeGrafter"/>
</dbReference>
<dbReference type="GO" id="GO:0005925">
    <property type="term" value="C:focal adhesion"/>
    <property type="evidence" value="ECO:0007669"/>
    <property type="project" value="TreeGrafter"/>
</dbReference>
<keyword evidence="6" id="KW-1185">Reference proteome</keyword>
<dbReference type="PANTHER" id="PTHR19981">
    <property type="entry name" value="TALIN"/>
    <property type="match status" value="1"/>
</dbReference>
<dbReference type="PROSITE" id="PS50057">
    <property type="entry name" value="FERM_3"/>
    <property type="match status" value="1"/>
</dbReference>
<dbReference type="GO" id="GO:0030036">
    <property type="term" value="P:actin cytoskeleton organization"/>
    <property type="evidence" value="ECO:0007669"/>
    <property type="project" value="TreeGrafter"/>
</dbReference>
<dbReference type="Proteomes" id="UP000691718">
    <property type="component" value="Unassembled WGS sequence"/>
</dbReference>
<dbReference type="InterPro" id="IPR000299">
    <property type="entry name" value="FERM_domain"/>
</dbReference>
<proteinExistence type="predicted"/>
<dbReference type="Pfam" id="PF09379">
    <property type="entry name" value="FERM_N"/>
    <property type="match status" value="1"/>
</dbReference>
<feature type="domain" description="FERM" evidence="4">
    <location>
        <begin position="87"/>
        <end position="409"/>
    </location>
</feature>
<protein>
    <submittedName>
        <fullName evidence="5">(apollo) hypothetical protein</fullName>
    </submittedName>
</protein>
<evidence type="ECO:0000256" key="2">
    <source>
        <dbReference type="ARBA" id="ARBA00022490"/>
    </source>
</evidence>
<dbReference type="CDD" id="cd10569">
    <property type="entry name" value="FERM_C_Talin"/>
    <property type="match status" value="1"/>
</dbReference>
<dbReference type="GO" id="GO:0098609">
    <property type="term" value="P:cell-cell adhesion"/>
    <property type="evidence" value="ECO:0007669"/>
    <property type="project" value="TreeGrafter"/>
</dbReference>
<comment type="subcellular location">
    <subcellularLocation>
        <location evidence="1">Cytoplasm</location>
        <location evidence="1">Cytoskeleton</location>
    </subcellularLocation>
</comment>
<dbReference type="GO" id="GO:0005178">
    <property type="term" value="F:integrin binding"/>
    <property type="evidence" value="ECO:0007669"/>
    <property type="project" value="TreeGrafter"/>
</dbReference>
<dbReference type="EMBL" id="CAJQZP010001151">
    <property type="protein sequence ID" value="CAG5023082.1"/>
    <property type="molecule type" value="Genomic_DNA"/>
</dbReference>
<dbReference type="SMART" id="SM01244">
    <property type="entry name" value="IRS"/>
    <property type="match status" value="1"/>
</dbReference>
<dbReference type="SMART" id="SM00295">
    <property type="entry name" value="B41"/>
    <property type="match status" value="1"/>
</dbReference>
<dbReference type="GO" id="GO:0005856">
    <property type="term" value="C:cytoskeleton"/>
    <property type="evidence" value="ECO:0007669"/>
    <property type="project" value="UniProtKB-SubCell"/>
</dbReference>
<dbReference type="GO" id="GO:0030182">
    <property type="term" value="P:neuron differentiation"/>
    <property type="evidence" value="ECO:0007669"/>
    <property type="project" value="UniProtKB-ARBA"/>
</dbReference>
<evidence type="ECO:0000313" key="6">
    <source>
        <dbReference type="Proteomes" id="UP000691718"/>
    </source>
</evidence>
<dbReference type="GO" id="GO:0005886">
    <property type="term" value="C:plasma membrane"/>
    <property type="evidence" value="ECO:0007669"/>
    <property type="project" value="TreeGrafter"/>
</dbReference>
<keyword evidence="2" id="KW-0963">Cytoplasm</keyword>
<organism evidence="5 6">
    <name type="scientific">Parnassius apollo</name>
    <name type="common">Apollo butterfly</name>
    <name type="synonym">Papilio apollo</name>
    <dbReference type="NCBI Taxonomy" id="110799"/>
    <lineage>
        <taxon>Eukaryota</taxon>
        <taxon>Metazoa</taxon>
        <taxon>Ecdysozoa</taxon>
        <taxon>Arthropoda</taxon>
        <taxon>Hexapoda</taxon>
        <taxon>Insecta</taxon>
        <taxon>Pterygota</taxon>
        <taxon>Neoptera</taxon>
        <taxon>Endopterygota</taxon>
        <taxon>Lepidoptera</taxon>
        <taxon>Glossata</taxon>
        <taxon>Ditrysia</taxon>
        <taxon>Papilionoidea</taxon>
        <taxon>Papilionidae</taxon>
        <taxon>Parnassiinae</taxon>
        <taxon>Parnassini</taxon>
        <taxon>Parnassius</taxon>
        <taxon>Parnassius</taxon>
    </lineage>
</organism>
<dbReference type="CDD" id="cd14473">
    <property type="entry name" value="FERM_B-lobe"/>
    <property type="match status" value="1"/>
</dbReference>
<evidence type="ECO:0000256" key="3">
    <source>
        <dbReference type="ARBA" id="ARBA00023212"/>
    </source>
</evidence>
<dbReference type="FunFam" id="1.20.80.10:FF:000007">
    <property type="entry name" value="Talin 2"/>
    <property type="match status" value="1"/>
</dbReference>
<dbReference type="InterPro" id="IPR019748">
    <property type="entry name" value="FERM_central"/>
</dbReference>
<comment type="caution">
    <text evidence="5">The sequence shown here is derived from an EMBL/GenBank/DDBJ whole genome shotgun (WGS) entry which is preliminary data.</text>
</comment>
<dbReference type="OrthoDB" id="10262320at2759"/>
<sequence length="729" mass="82614">MAPLSLKIVQGGGAITRTVLFDSTMRVSEAHEIVKEKVLLDNPGKEYGLFLTSADDELSGVWLEGHRTLDYYMLRDGDSLQYLCRTRNLRVRMLDGSEKTMQIDESKCVSELMMFICDKIGITNHEEYGLCFENTTEPQKENPAIGTLTLRKQQTREKDAKLEQLSKKLKTDDNVEWLDQHKTLRQLGVDPKETLLLKRRLFYSDRNVDSRDPVQLNLLYVQTRDAILDGRQVVTEAKAVEFAGIQCQVQYGDYQEDKHKPGFIENLKEFLPEQYASSWGVEKKVLKEHSKHHGLSPLEAKHLYTKTARELATYGVTFFLVKEQQKGKKKLVPRLLGINAESILRLDEVTKEILQVWMLTQVKTFRAGKETFTLDFGDYSDKEYTVKTNEAHRIRDILQGYIDIIHRSLAAPFNVTPVEGHTICEDNVQSSKGQIIQNVVPMKVVEHSYVGPSKLISYVQGSEATTGTQIMTVNQMLVTKKGAVQQRGTIRSTGTRGSSMEYLEKMKRLNSNSMEMVEFLTDPSNKQEEKVQKVNALVANIEEDMNSIIEGVHKSVDKDNDEVKRKLLSELDDLCASFKLLISTSKQNDFGTPESLSIAQESAEKIVGICTQMYCSLDPEIKRRSKILKRSHQSFIADERTEATLRRASFLAAAAHACNTVDTAKKELDTTFEGSIPEGHEVHKLEREARKKIGKISAAIALLMSAQAGLYSYLFPYCARHCNLIVYTI</sequence>